<evidence type="ECO:0000313" key="3">
    <source>
        <dbReference type="Proteomes" id="UP000694460"/>
    </source>
</evidence>
<name>A0ABS5A0Q7_9MYCO</name>
<feature type="chain" id="PRO_5045167411" description="Intersectin-EH binding protein Ibp1" evidence="1">
    <location>
        <begin position="31"/>
        <end position="82"/>
    </location>
</feature>
<protein>
    <recommendedName>
        <fullName evidence="4">Intersectin-EH binding protein Ibp1</fullName>
    </recommendedName>
</protein>
<accession>A0ABS5A0Q7</accession>
<feature type="signal peptide" evidence="1">
    <location>
        <begin position="1"/>
        <end position="30"/>
    </location>
</feature>
<evidence type="ECO:0000313" key="2">
    <source>
        <dbReference type="EMBL" id="MBP2455331.1"/>
    </source>
</evidence>
<gene>
    <name evidence="2" type="ORF">JOF57_005244</name>
</gene>
<keyword evidence="1" id="KW-0732">Signal</keyword>
<evidence type="ECO:0008006" key="4">
    <source>
        <dbReference type="Google" id="ProtNLM"/>
    </source>
</evidence>
<comment type="caution">
    <text evidence="2">The sequence shown here is derived from an EMBL/GenBank/DDBJ whole genome shotgun (WGS) entry which is preliminary data.</text>
</comment>
<dbReference type="Proteomes" id="UP000694460">
    <property type="component" value="Unassembled WGS sequence"/>
</dbReference>
<evidence type="ECO:0000256" key="1">
    <source>
        <dbReference type="SAM" id="SignalP"/>
    </source>
</evidence>
<proteinExistence type="predicted"/>
<keyword evidence="3" id="KW-1185">Reference proteome</keyword>
<reference evidence="2 3" key="1">
    <citation type="submission" date="2021-03" db="EMBL/GenBank/DDBJ databases">
        <title>Sequencing the genomes of 1000 actinobacteria strains.</title>
        <authorList>
            <person name="Klenk H.-P."/>
        </authorList>
    </citation>
    <scope>NUCLEOTIDE SEQUENCE [LARGE SCALE GENOMIC DNA]</scope>
    <source>
        <strain evidence="2 3">DSM 46713</strain>
    </source>
</reference>
<sequence length="82" mass="8425">MNCIRLLTVAGSFALGMAFTFAVPAVPAYADPAQACVRPDGTPCPPMPAGCVQENGLPCSGSLPDINAACMQNPVVCRWLTG</sequence>
<organism evidence="2 3">
    <name type="scientific">Mycolicibacterium lutetiense</name>
    <dbReference type="NCBI Taxonomy" id="1641992"/>
    <lineage>
        <taxon>Bacteria</taxon>
        <taxon>Bacillati</taxon>
        <taxon>Actinomycetota</taxon>
        <taxon>Actinomycetes</taxon>
        <taxon>Mycobacteriales</taxon>
        <taxon>Mycobacteriaceae</taxon>
        <taxon>Mycolicibacterium</taxon>
    </lineage>
</organism>
<dbReference type="EMBL" id="JAGIOP010000002">
    <property type="protein sequence ID" value="MBP2455331.1"/>
    <property type="molecule type" value="Genomic_DNA"/>
</dbReference>